<dbReference type="InterPro" id="IPR029060">
    <property type="entry name" value="PIN-like_dom_sf"/>
</dbReference>
<dbReference type="InterPro" id="IPR002716">
    <property type="entry name" value="PIN_dom"/>
</dbReference>
<evidence type="ECO:0000313" key="2">
    <source>
        <dbReference type="EMBL" id="CBX29966.1"/>
    </source>
</evidence>
<dbReference type="Pfam" id="PF01850">
    <property type="entry name" value="PIN"/>
    <property type="match status" value="1"/>
</dbReference>
<accession>E1YHC2</accession>
<dbReference type="Gene3D" id="3.40.50.1010">
    <property type="entry name" value="5'-nuclease"/>
    <property type="match status" value="1"/>
</dbReference>
<proteinExistence type="predicted"/>
<dbReference type="AlphaFoldDB" id="E1YHC2"/>
<protein>
    <recommendedName>
        <fullName evidence="1">PIN domain-containing protein</fullName>
    </recommendedName>
</protein>
<organism evidence="2">
    <name type="scientific">uncultured Desulfobacterium sp</name>
    <dbReference type="NCBI Taxonomy" id="201089"/>
    <lineage>
        <taxon>Bacteria</taxon>
        <taxon>Pseudomonadati</taxon>
        <taxon>Thermodesulfobacteriota</taxon>
        <taxon>Desulfobacteria</taxon>
        <taxon>Desulfobacterales</taxon>
        <taxon>Desulfobacteriaceae</taxon>
        <taxon>Desulfobacterium</taxon>
        <taxon>environmental samples</taxon>
    </lineage>
</organism>
<dbReference type="SUPFAM" id="SSF88723">
    <property type="entry name" value="PIN domain-like"/>
    <property type="match status" value="1"/>
</dbReference>
<reference evidence="2" key="1">
    <citation type="journal article" date="2011" name="Environ. Microbiol.">
        <title>Genomic insights into the metabolic potential of the polycyclic aromatic hydrocarbon degrading sulfate-reducing Deltaproteobacterium N47.</title>
        <authorList>
            <person name="Bergmann F."/>
            <person name="Selesi D."/>
            <person name="Weinmaier T."/>
            <person name="Tischler P."/>
            <person name="Rattei T."/>
            <person name="Meckenstock R.U."/>
        </authorList>
    </citation>
    <scope>NUCLEOTIDE SEQUENCE</scope>
</reference>
<name>E1YHC2_9BACT</name>
<evidence type="ECO:0000259" key="1">
    <source>
        <dbReference type="Pfam" id="PF01850"/>
    </source>
</evidence>
<dbReference type="EMBL" id="FR695873">
    <property type="protein sequence ID" value="CBX29966.1"/>
    <property type="molecule type" value="Genomic_DNA"/>
</dbReference>
<gene>
    <name evidence="2" type="ORF">N47_F16610</name>
</gene>
<feature type="domain" description="PIN" evidence="1">
    <location>
        <begin position="3"/>
        <end position="64"/>
    </location>
</feature>
<sequence length="74" mass="8432">MIYLPDTNAWIRLLNPGENLVKDRFLAADVSKIRLCSVVKAELYFGAMKSSRKNENLELLDTLFVNFSNLAIIN</sequence>